<sequence>MKYIDIISHELDLPASEVFTLNLGIGDKTTINDYEIRVSFTQKNFEHSIRLISDATTQLIGESKPRQGKVIDIDSFANIGGESAEIFLAKIIDRSDEIHKASKEIFFECLSERALNWLEPSYE</sequence>
<name>A0A3G8F3V3_9CAUD</name>
<reference evidence="1 2" key="1">
    <citation type="submission" date="2018-10" db="EMBL/GenBank/DDBJ databases">
        <title>Characterization of the phiCTX-like Pseudomonas aeruginosa phage Dobby isolated from a kidney stone.</title>
        <authorList>
            <person name="Johnson G."/>
            <person name="Putonti C."/>
        </authorList>
    </citation>
    <scope>NUCLEOTIDE SEQUENCE [LARGE SCALE GENOMIC DNA]</scope>
    <source>
        <strain evidence="1 2">Dobby</strain>
    </source>
</reference>
<dbReference type="InterPro" id="IPR026349">
    <property type="entry name" value="CHP04255"/>
</dbReference>
<accession>A0A3G8F3V3</accession>
<proteinExistence type="predicted"/>
<protein>
    <submittedName>
        <fullName evidence="1">Uncharacterized protein</fullName>
    </submittedName>
</protein>
<evidence type="ECO:0000313" key="2">
    <source>
        <dbReference type="Proteomes" id="UP000279248"/>
    </source>
</evidence>
<dbReference type="EMBL" id="MK034952">
    <property type="protein sequence ID" value="AZF87840.1"/>
    <property type="molecule type" value="Genomic_DNA"/>
</dbReference>
<dbReference type="Proteomes" id="UP000279248">
    <property type="component" value="Segment"/>
</dbReference>
<organism evidence="1 2">
    <name type="scientific">Pseudomonas phage Dobby</name>
    <dbReference type="NCBI Taxonomy" id="2483611"/>
    <lineage>
        <taxon>Viruses</taxon>
        <taxon>Duplodnaviria</taxon>
        <taxon>Heunggongvirae</taxon>
        <taxon>Uroviricota</taxon>
        <taxon>Caudoviricetes</taxon>
        <taxon>Peduoviridae</taxon>
        <taxon>Citexvirus</taxon>
        <taxon>Citexvirus dobby</taxon>
    </lineage>
</organism>
<dbReference type="KEGG" id="vg:55007931"/>
<evidence type="ECO:0000313" key="1">
    <source>
        <dbReference type="EMBL" id="AZF87840.1"/>
    </source>
</evidence>
<dbReference type="RefSeq" id="YP_009816601.1">
    <property type="nucleotide sequence ID" value="NC_048109.1"/>
</dbReference>
<dbReference type="GeneID" id="55007931"/>
<keyword evidence="2" id="KW-1185">Reference proteome</keyword>
<dbReference type="NCBIfam" id="TIGR04255">
    <property type="entry name" value="sporadTIGR04255"/>
    <property type="match status" value="1"/>
</dbReference>